<comment type="catalytic activity">
    <reaction evidence="1 7">
        <text>Cleavage of hydrophobic, N-terminal signal or leader sequences from secreted and periplasmic proteins.</text>
        <dbReference type="EC" id="3.4.21.89"/>
    </reaction>
</comment>
<evidence type="ECO:0000256" key="5">
    <source>
        <dbReference type="ARBA" id="ARBA00022801"/>
    </source>
</evidence>
<feature type="active site" evidence="6">
    <location>
        <position position="44"/>
    </location>
</feature>
<dbReference type="Gene3D" id="2.10.109.10">
    <property type="entry name" value="Umud Fragment, subunit A"/>
    <property type="match status" value="1"/>
</dbReference>
<reference evidence="9 10" key="1">
    <citation type="submission" date="2018-06" db="EMBL/GenBank/DDBJ databases">
        <title>Genomic Encyclopedia of Archaeal and Bacterial Type Strains, Phase II (KMG-II): from individual species to whole genera.</title>
        <authorList>
            <person name="Goeker M."/>
        </authorList>
    </citation>
    <scope>NUCLEOTIDE SEQUENCE [LARGE SCALE GENOMIC DNA]</scope>
    <source>
        <strain evidence="9 10">ATCC BAA-1881</strain>
    </source>
</reference>
<dbReference type="OrthoDB" id="150137at2"/>
<dbReference type="PANTHER" id="PTHR43390:SF1">
    <property type="entry name" value="CHLOROPLAST PROCESSING PEPTIDASE"/>
    <property type="match status" value="1"/>
</dbReference>
<feature type="active site" evidence="6">
    <location>
        <position position="87"/>
    </location>
</feature>
<comment type="caution">
    <text evidence="9">The sequence shown here is derived from an EMBL/GenBank/DDBJ whole genome shotgun (WGS) entry which is preliminary data.</text>
</comment>
<dbReference type="NCBIfam" id="TIGR02227">
    <property type="entry name" value="sigpep_I_bact"/>
    <property type="match status" value="1"/>
</dbReference>
<evidence type="ECO:0000313" key="9">
    <source>
        <dbReference type="EMBL" id="PZW25412.1"/>
    </source>
</evidence>
<dbReference type="SUPFAM" id="SSF51306">
    <property type="entry name" value="LexA/Signal peptidase"/>
    <property type="match status" value="1"/>
</dbReference>
<gene>
    <name evidence="9" type="ORF">EI42_04256</name>
</gene>
<dbReference type="InterPro" id="IPR019758">
    <property type="entry name" value="Pept_S26A_signal_pept_1_CS"/>
</dbReference>
<dbReference type="InterPro" id="IPR036286">
    <property type="entry name" value="LexA/Signal_pep-like_sf"/>
</dbReference>
<dbReference type="InterPro" id="IPR000223">
    <property type="entry name" value="Pept_S26A_signal_pept_1"/>
</dbReference>
<dbReference type="Proteomes" id="UP000248806">
    <property type="component" value="Unassembled WGS sequence"/>
</dbReference>
<keyword evidence="7" id="KW-0645">Protease</keyword>
<dbReference type="RefSeq" id="WP_111324593.1">
    <property type="nucleotide sequence ID" value="NZ_BIFX01000001.1"/>
</dbReference>
<evidence type="ECO:0000313" key="10">
    <source>
        <dbReference type="Proteomes" id="UP000248806"/>
    </source>
</evidence>
<protein>
    <recommendedName>
        <fullName evidence="4 7">Signal peptidase I</fullName>
        <ecNumber evidence="4 7">3.4.21.89</ecNumber>
    </recommendedName>
</protein>
<feature type="domain" description="Peptidase S26" evidence="8">
    <location>
        <begin position="14"/>
        <end position="173"/>
    </location>
</feature>
<dbReference type="CDD" id="cd06530">
    <property type="entry name" value="S26_SPase_I"/>
    <property type="match status" value="1"/>
</dbReference>
<comment type="subcellular location">
    <subcellularLocation>
        <location evidence="2">Cell membrane</location>
        <topology evidence="2">Single-pass type II membrane protein</topology>
    </subcellularLocation>
    <subcellularLocation>
        <location evidence="7">Membrane</location>
        <topology evidence="7">Single-pass type II membrane protein</topology>
    </subcellularLocation>
</comment>
<evidence type="ECO:0000256" key="6">
    <source>
        <dbReference type="PIRSR" id="PIRSR600223-1"/>
    </source>
</evidence>
<dbReference type="PRINTS" id="PR00727">
    <property type="entry name" value="LEADERPTASE"/>
</dbReference>
<accession>A0A326U5W1</accession>
<dbReference type="PROSITE" id="PS00760">
    <property type="entry name" value="SPASE_I_2"/>
    <property type="match status" value="1"/>
</dbReference>
<dbReference type="GO" id="GO:0004252">
    <property type="term" value="F:serine-type endopeptidase activity"/>
    <property type="evidence" value="ECO:0007669"/>
    <property type="project" value="InterPro"/>
</dbReference>
<dbReference type="GO" id="GO:0006465">
    <property type="term" value="P:signal peptide processing"/>
    <property type="evidence" value="ECO:0007669"/>
    <property type="project" value="InterPro"/>
</dbReference>
<dbReference type="PANTHER" id="PTHR43390">
    <property type="entry name" value="SIGNAL PEPTIDASE I"/>
    <property type="match status" value="1"/>
</dbReference>
<dbReference type="GO" id="GO:0009003">
    <property type="term" value="F:signal peptidase activity"/>
    <property type="evidence" value="ECO:0007669"/>
    <property type="project" value="UniProtKB-EC"/>
</dbReference>
<evidence type="ECO:0000256" key="3">
    <source>
        <dbReference type="ARBA" id="ARBA00009370"/>
    </source>
</evidence>
<dbReference type="Pfam" id="PF10502">
    <property type="entry name" value="Peptidase_S26"/>
    <property type="match status" value="1"/>
</dbReference>
<dbReference type="GO" id="GO:0005886">
    <property type="term" value="C:plasma membrane"/>
    <property type="evidence" value="ECO:0007669"/>
    <property type="project" value="UniProtKB-SubCell"/>
</dbReference>
<evidence type="ECO:0000256" key="4">
    <source>
        <dbReference type="ARBA" id="ARBA00013208"/>
    </source>
</evidence>
<sequence length="207" mass="23403">MIATVRKKTSIRLISWCVEFLFVLLLLLLAFNCALQRFDVIGPSMEPQLHNNESMLVDKISYLFREPQRGDVVVFVAPPQPNMNYVKRIIGLPGDVISIENGRATVNGVRLHEFYVEPRRMGAAPGDKQIHSLIVPKDSYFVMGDNRIDSYDSRSWGFVPRKNLIGRAVMVYWPINQDNSGFLQDVSSVFAGVQNHILPVNTGNRSP</sequence>
<dbReference type="EC" id="3.4.21.89" evidence="4 7"/>
<evidence type="ECO:0000259" key="8">
    <source>
        <dbReference type="Pfam" id="PF10502"/>
    </source>
</evidence>
<evidence type="ECO:0000256" key="1">
    <source>
        <dbReference type="ARBA" id="ARBA00000677"/>
    </source>
</evidence>
<name>A0A326U5W1_THEHA</name>
<organism evidence="9 10">
    <name type="scientific">Thermosporothrix hazakensis</name>
    <dbReference type="NCBI Taxonomy" id="644383"/>
    <lineage>
        <taxon>Bacteria</taxon>
        <taxon>Bacillati</taxon>
        <taxon>Chloroflexota</taxon>
        <taxon>Ktedonobacteria</taxon>
        <taxon>Ktedonobacterales</taxon>
        <taxon>Thermosporotrichaceae</taxon>
        <taxon>Thermosporothrix</taxon>
    </lineage>
</organism>
<proteinExistence type="inferred from homology"/>
<dbReference type="PROSITE" id="PS00761">
    <property type="entry name" value="SPASE_I_3"/>
    <property type="match status" value="1"/>
</dbReference>
<evidence type="ECO:0000256" key="2">
    <source>
        <dbReference type="ARBA" id="ARBA00004401"/>
    </source>
</evidence>
<dbReference type="AlphaFoldDB" id="A0A326U5W1"/>
<comment type="similarity">
    <text evidence="3 7">Belongs to the peptidase S26 family.</text>
</comment>
<keyword evidence="10" id="KW-1185">Reference proteome</keyword>
<dbReference type="InterPro" id="IPR019533">
    <property type="entry name" value="Peptidase_S26"/>
</dbReference>
<keyword evidence="5 7" id="KW-0378">Hydrolase</keyword>
<dbReference type="InterPro" id="IPR019757">
    <property type="entry name" value="Pept_S26A_signal_pept_1_Lys-AS"/>
</dbReference>
<dbReference type="EMBL" id="QKUF01000018">
    <property type="protein sequence ID" value="PZW25412.1"/>
    <property type="molecule type" value="Genomic_DNA"/>
</dbReference>
<evidence type="ECO:0000256" key="7">
    <source>
        <dbReference type="RuleBase" id="RU362042"/>
    </source>
</evidence>